<proteinExistence type="predicted"/>
<accession>A0A0C2JFZ8</accession>
<reference evidence="2 3" key="1">
    <citation type="journal article" date="2014" name="Genome Biol. Evol.">
        <title>The genome of the myxosporean Thelohanellus kitauei shows adaptations to nutrient acquisition within its fish host.</title>
        <authorList>
            <person name="Yang Y."/>
            <person name="Xiong J."/>
            <person name="Zhou Z."/>
            <person name="Huo F."/>
            <person name="Miao W."/>
            <person name="Ran C."/>
            <person name="Liu Y."/>
            <person name="Zhang J."/>
            <person name="Feng J."/>
            <person name="Wang M."/>
            <person name="Wang M."/>
            <person name="Wang L."/>
            <person name="Yao B."/>
        </authorList>
    </citation>
    <scope>NUCLEOTIDE SEQUENCE [LARGE SCALE GENOMIC DNA]</scope>
    <source>
        <strain evidence="2">Wuqing</strain>
    </source>
</reference>
<protein>
    <submittedName>
        <fullName evidence="2">Uncharacterized protein</fullName>
    </submittedName>
</protein>
<keyword evidence="1" id="KW-0472">Membrane</keyword>
<feature type="transmembrane region" description="Helical" evidence="1">
    <location>
        <begin position="9"/>
        <end position="31"/>
    </location>
</feature>
<comment type="caution">
    <text evidence="2">The sequence shown here is derived from an EMBL/GenBank/DDBJ whole genome shotgun (WGS) entry which is preliminary data.</text>
</comment>
<dbReference type="Proteomes" id="UP000031668">
    <property type="component" value="Unassembled WGS sequence"/>
</dbReference>
<dbReference type="OrthoDB" id="420519at2759"/>
<sequence>MSKRHVTDFWALVVFVVVLISMVIIVTFSIINSHPGRLFLPSNSDGEICGEHTKVNLAILDYSSLSVIKSLLSIYNQRQIVLSAHSVYAGFVLVLCRNMSYLGWGTDGGATFLPYTRFCN</sequence>
<dbReference type="AlphaFoldDB" id="A0A0C2JFZ8"/>
<gene>
    <name evidence="2" type="ORF">RF11_06315</name>
</gene>
<keyword evidence="1" id="KW-0812">Transmembrane</keyword>
<dbReference type="EMBL" id="JWZT01002965">
    <property type="protein sequence ID" value="KII68108.1"/>
    <property type="molecule type" value="Genomic_DNA"/>
</dbReference>
<keyword evidence="1" id="KW-1133">Transmembrane helix</keyword>
<name>A0A0C2JFZ8_THEKT</name>
<evidence type="ECO:0000313" key="2">
    <source>
        <dbReference type="EMBL" id="KII68108.1"/>
    </source>
</evidence>
<organism evidence="2 3">
    <name type="scientific">Thelohanellus kitauei</name>
    <name type="common">Myxosporean</name>
    <dbReference type="NCBI Taxonomy" id="669202"/>
    <lineage>
        <taxon>Eukaryota</taxon>
        <taxon>Metazoa</taxon>
        <taxon>Cnidaria</taxon>
        <taxon>Myxozoa</taxon>
        <taxon>Myxosporea</taxon>
        <taxon>Bivalvulida</taxon>
        <taxon>Platysporina</taxon>
        <taxon>Myxobolidae</taxon>
        <taxon>Thelohanellus</taxon>
    </lineage>
</organism>
<evidence type="ECO:0000313" key="3">
    <source>
        <dbReference type="Proteomes" id="UP000031668"/>
    </source>
</evidence>
<evidence type="ECO:0000256" key="1">
    <source>
        <dbReference type="SAM" id="Phobius"/>
    </source>
</evidence>
<keyword evidence="3" id="KW-1185">Reference proteome</keyword>